<keyword evidence="1" id="KW-0732">Signal</keyword>
<organism evidence="2">
    <name type="scientific">Anopheles braziliensis</name>
    <dbReference type="NCBI Taxonomy" id="58242"/>
    <lineage>
        <taxon>Eukaryota</taxon>
        <taxon>Metazoa</taxon>
        <taxon>Ecdysozoa</taxon>
        <taxon>Arthropoda</taxon>
        <taxon>Hexapoda</taxon>
        <taxon>Insecta</taxon>
        <taxon>Pterygota</taxon>
        <taxon>Neoptera</taxon>
        <taxon>Endopterygota</taxon>
        <taxon>Diptera</taxon>
        <taxon>Nematocera</taxon>
        <taxon>Culicoidea</taxon>
        <taxon>Culicidae</taxon>
        <taxon>Anophelinae</taxon>
        <taxon>Anopheles</taxon>
    </lineage>
</organism>
<protein>
    <recommendedName>
        <fullName evidence="3">Secreted peptide</fullName>
    </recommendedName>
</protein>
<proteinExistence type="predicted"/>
<evidence type="ECO:0000256" key="1">
    <source>
        <dbReference type="SAM" id="SignalP"/>
    </source>
</evidence>
<name>A0A2M3ZM40_9DIPT</name>
<evidence type="ECO:0008006" key="3">
    <source>
        <dbReference type="Google" id="ProtNLM"/>
    </source>
</evidence>
<sequence>MEKMVSVLMLFVRVCSSGEKMNPNTSTATAVLESSINLANCMFRPAYTKYPSMVPTADWQNITFGPIRSVYRRWKMMRNAVTTQICWLSRVAPVNASTAE</sequence>
<evidence type="ECO:0000313" key="2">
    <source>
        <dbReference type="EMBL" id="MBW29614.1"/>
    </source>
</evidence>
<reference evidence="2" key="1">
    <citation type="submission" date="2018-01" db="EMBL/GenBank/DDBJ databases">
        <title>An insight into the sialome of Amazonian anophelines.</title>
        <authorList>
            <person name="Ribeiro J.M."/>
            <person name="Scarpassa V."/>
            <person name="Calvo E."/>
        </authorList>
    </citation>
    <scope>NUCLEOTIDE SEQUENCE</scope>
    <source>
        <tissue evidence="2">Salivary glands</tissue>
    </source>
</reference>
<accession>A0A2M3ZM40</accession>
<dbReference type="EMBL" id="GGFM01008863">
    <property type="protein sequence ID" value="MBW29614.1"/>
    <property type="molecule type" value="Transcribed_RNA"/>
</dbReference>
<feature type="chain" id="PRO_5014656286" description="Secreted peptide" evidence="1">
    <location>
        <begin position="18"/>
        <end position="100"/>
    </location>
</feature>
<feature type="signal peptide" evidence="1">
    <location>
        <begin position="1"/>
        <end position="17"/>
    </location>
</feature>
<dbReference type="AlphaFoldDB" id="A0A2M3ZM40"/>